<dbReference type="RefSeq" id="WP_344121095.1">
    <property type="nucleotide sequence ID" value="NZ_BAAABW010000026.1"/>
</dbReference>
<feature type="transmembrane region" description="Helical" evidence="11">
    <location>
        <begin position="131"/>
        <end position="148"/>
    </location>
</feature>
<dbReference type="Proteomes" id="UP001500063">
    <property type="component" value="Unassembled WGS sequence"/>
</dbReference>
<comment type="caution">
    <text evidence="12">The sequence shown here is derived from an EMBL/GenBank/DDBJ whole genome shotgun (WGS) entry which is preliminary data.</text>
</comment>
<evidence type="ECO:0000256" key="5">
    <source>
        <dbReference type="ARBA" id="ARBA00022679"/>
    </source>
</evidence>
<dbReference type="PANTHER" id="PTHR12468:SF2">
    <property type="entry name" value="GPI MANNOSYLTRANSFERASE 2"/>
    <property type="match status" value="1"/>
</dbReference>
<evidence type="ECO:0000256" key="3">
    <source>
        <dbReference type="ARBA" id="ARBA00022502"/>
    </source>
</evidence>
<evidence type="ECO:0000256" key="1">
    <source>
        <dbReference type="ARBA" id="ARBA00004477"/>
    </source>
</evidence>
<dbReference type="PANTHER" id="PTHR12468">
    <property type="entry name" value="GPI MANNOSYLTRANSFERASE 2"/>
    <property type="match status" value="1"/>
</dbReference>
<keyword evidence="5" id="KW-0808">Transferase</keyword>
<dbReference type="EMBL" id="BAAABW010000026">
    <property type="protein sequence ID" value="GAA0366095.1"/>
    <property type="molecule type" value="Genomic_DNA"/>
</dbReference>
<evidence type="ECO:0000256" key="9">
    <source>
        <dbReference type="ARBA" id="ARBA00023136"/>
    </source>
</evidence>
<feature type="transmembrane region" description="Helical" evidence="11">
    <location>
        <begin position="202"/>
        <end position="233"/>
    </location>
</feature>
<keyword evidence="4" id="KW-0328">Glycosyltransferase</keyword>
<evidence type="ECO:0000256" key="2">
    <source>
        <dbReference type="ARBA" id="ARBA00004687"/>
    </source>
</evidence>
<keyword evidence="3" id="KW-0337">GPI-anchor biosynthesis</keyword>
<comment type="pathway">
    <text evidence="2">Glycolipid biosynthesis; glycosylphosphatidylinositol-anchor biosynthesis.</text>
</comment>
<evidence type="ECO:0000256" key="11">
    <source>
        <dbReference type="SAM" id="Phobius"/>
    </source>
</evidence>
<feature type="transmembrane region" description="Helical" evidence="11">
    <location>
        <begin position="304"/>
        <end position="325"/>
    </location>
</feature>
<evidence type="ECO:0000313" key="12">
    <source>
        <dbReference type="EMBL" id="GAA0366095.1"/>
    </source>
</evidence>
<evidence type="ECO:0000256" key="7">
    <source>
        <dbReference type="ARBA" id="ARBA00022824"/>
    </source>
</evidence>
<feature type="transmembrane region" description="Helical" evidence="11">
    <location>
        <begin position="245"/>
        <end position="264"/>
    </location>
</feature>
<feature type="transmembrane region" description="Helical" evidence="11">
    <location>
        <begin position="41"/>
        <end position="64"/>
    </location>
</feature>
<comment type="subcellular location">
    <subcellularLocation>
        <location evidence="1">Endoplasmic reticulum membrane</location>
        <topology evidence="1">Multi-pass membrane protein</topology>
    </subcellularLocation>
</comment>
<feature type="transmembrane region" description="Helical" evidence="11">
    <location>
        <begin position="160"/>
        <end position="182"/>
    </location>
</feature>
<keyword evidence="13" id="KW-1185">Reference proteome</keyword>
<protein>
    <submittedName>
        <fullName evidence="12">Membrane protein</fullName>
    </submittedName>
</protein>
<evidence type="ECO:0000256" key="4">
    <source>
        <dbReference type="ARBA" id="ARBA00022676"/>
    </source>
</evidence>
<gene>
    <name evidence="12" type="ORF">GCM10010319_50000</name>
</gene>
<feature type="transmembrane region" description="Helical" evidence="11">
    <location>
        <begin position="380"/>
        <end position="405"/>
    </location>
</feature>
<keyword evidence="7" id="KW-0256">Endoplasmic reticulum</keyword>
<keyword evidence="6 11" id="KW-0812">Transmembrane</keyword>
<sequence length="406" mass="43127">MKPVPIPGSRTKDPAPAADPGGGPALPESSATRMAKRIFPLVWPPLAIYAVTAALHLALLSAMAGPDGPGLRERLLSWDGKLYVDIAANGYPDGYSYAADGSLTGNNLAFFPLYPLLIRVVHTLTGLDHETAGIVAAHLALIAALIVAQSLFTRLYGRRTAVIAVVLLAGAQPMAVSFLMSYSESLFLALAAGTLLAAHRRAWLTAGTLALLTGLTRPAAAAVVAALAVAVALELLRERRWRARPLAALALACAGTPLYLWWVGARVGDMDAWFTIQEAGWGTHWDNGAAFLDFLRESFAHGEGWVPVSTAVLLLGLVCATVIAWRRDAWPPLLVHGTGILVLTLCQSNYSHSKLRLLVPGLLFLVPAARALARARPGTAVLALTAATAFGCWYGAHMLTIWRYAI</sequence>
<evidence type="ECO:0000256" key="8">
    <source>
        <dbReference type="ARBA" id="ARBA00022989"/>
    </source>
</evidence>
<organism evidence="12 13">
    <name type="scientific">Streptomyces blastmyceticus</name>
    <dbReference type="NCBI Taxonomy" id="68180"/>
    <lineage>
        <taxon>Bacteria</taxon>
        <taxon>Bacillati</taxon>
        <taxon>Actinomycetota</taxon>
        <taxon>Actinomycetes</taxon>
        <taxon>Kitasatosporales</taxon>
        <taxon>Streptomycetaceae</taxon>
        <taxon>Streptomyces</taxon>
    </lineage>
</organism>
<name>A0ABN0XJX5_9ACTN</name>
<keyword evidence="8 11" id="KW-1133">Transmembrane helix</keyword>
<dbReference type="InterPro" id="IPR007315">
    <property type="entry name" value="PIG-V/Gpi18"/>
</dbReference>
<evidence type="ECO:0000256" key="6">
    <source>
        <dbReference type="ARBA" id="ARBA00022692"/>
    </source>
</evidence>
<evidence type="ECO:0000256" key="10">
    <source>
        <dbReference type="SAM" id="MobiDB-lite"/>
    </source>
</evidence>
<proteinExistence type="predicted"/>
<keyword evidence="9 11" id="KW-0472">Membrane</keyword>
<reference evidence="12 13" key="1">
    <citation type="journal article" date="2019" name="Int. J. Syst. Evol. Microbiol.">
        <title>The Global Catalogue of Microorganisms (GCM) 10K type strain sequencing project: providing services to taxonomists for standard genome sequencing and annotation.</title>
        <authorList>
            <consortium name="The Broad Institute Genomics Platform"/>
            <consortium name="The Broad Institute Genome Sequencing Center for Infectious Disease"/>
            <person name="Wu L."/>
            <person name="Ma J."/>
        </authorList>
    </citation>
    <scope>NUCLEOTIDE SEQUENCE [LARGE SCALE GENOMIC DNA]</scope>
    <source>
        <strain evidence="12 13">JCM 4565</strain>
    </source>
</reference>
<evidence type="ECO:0000313" key="13">
    <source>
        <dbReference type="Proteomes" id="UP001500063"/>
    </source>
</evidence>
<feature type="region of interest" description="Disordered" evidence="10">
    <location>
        <begin position="1"/>
        <end position="29"/>
    </location>
</feature>
<accession>A0ABN0XJX5</accession>